<evidence type="ECO:0000313" key="2">
    <source>
        <dbReference type="Proteomes" id="UP000828048"/>
    </source>
</evidence>
<organism evidence="1 2">
    <name type="scientific">Vaccinium darrowii</name>
    <dbReference type="NCBI Taxonomy" id="229202"/>
    <lineage>
        <taxon>Eukaryota</taxon>
        <taxon>Viridiplantae</taxon>
        <taxon>Streptophyta</taxon>
        <taxon>Embryophyta</taxon>
        <taxon>Tracheophyta</taxon>
        <taxon>Spermatophyta</taxon>
        <taxon>Magnoliopsida</taxon>
        <taxon>eudicotyledons</taxon>
        <taxon>Gunneridae</taxon>
        <taxon>Pentapetalae</taxon>
        <taxon>asterids</taxon>
        <taxon>Ericales</taxon>
        <taxon>Ericaceae</taxon>
        <taxon>Vaccinioideae</taxon>
        <taxon>Vaccinieae</taxon>
        <taxon>Vaccinium</taxon>
    </lineage>
</organism>
<dbReference type="EMBL" id="CM037151">
    <property type="protein sequence ID" value="KAH7842954.1"/>
    <property type="molecule type" value="Genomic_DNA"/>
</dbReference>
<sequence length="1345" mass="150610">MLFNEAIESLHDDGFEGSMNESNTFKEVFFGNDSDTSSKRGIVTGAINFDHSNCTDRSLWTNTGNSSVTSLLDSGNVGDDSRDSSLQRCFSIGKRMKFSVDELSCSTPYSRGVLDSSAPSKELVSGRYQAASSSVCDTVTCRLVESSSQGVTSSFYLLKRHAVTNPGGEIGDRDVSESRMQSVGGSYENEVNVSKAIVLQVPQESSAAELLVTCPSVTVANKSPSHGCAEGKRMKKSNFNELLVVKTSLDIDSAKDPRPLLRPHVQNLLRAAGWEIGRRKRSDNIRGEYLYFPPRGRPIREFRRVWKLCGQSLFPDRIIDLQEDGTQWTDMAHFCDDLSSTFVKIEEELDKIETETTSALAHLWCLLDPFAIMVFIEKKLGTLRAGKPVKTKRSLVRDTFANDDARERATRGFEGIYRVRGKKCGTGSSAYFRQLQRKAVKASKVESTYLSKEKCTNSTSTIGTQCMSFSQSERGRNDLISSQAYGSDATGDLSNSCLFEVPIIYGSVNIMHRGSDLVSPHYDVNSSFPSCDRQRSAHSEEMALEVKVEESMGSFQGNALAQHFQSQNLSRVMQHSGHIKREKCIEGSRYRMNGAIRKKKATNKPKRTSESKQIALFPYDRLGPSTSNRTEPFDTSTNNIWSESVGHKEYFIATNGRIDTSYRKSFNCSSQYWNGKKPSQFRKVPGGNSGRRKKANHFFYKEFKFENITNETPLHMENESLQPEAWRQEVKTETQNESGKRSIRCRLKDDDLLISAVIKNKTFGSTTKQHSQKMKSHESEALRKRKSQKGSCRLLPRSLGKGGKHIDGTWSPAGVRTVLSWLIDSGVISLNEAIQYRSLRDDSVVKDGLVTRDGIICKCCNQVLSVSEFKIHAGFRLKRPCLNLVMESGKPFTLCQLEAWSAEYKARKSATRTVQVYAASDQNDDRCGLCGDGGELICCDDCPSTFHQECLYAQELPEGSWYCPYCACRICGNDGAYDKEPLKSPGNLKCSQCGHKYHEACLKEKGTCGEVASDPWFCSESCQEVYLGLHERIGIVDVLSDGFSCTLLRCIHGDPRVHSAQRFVALKAECNSKLAVALTIMEECFLSIVDPRTGIDMIPHVVYNWGSQYPRLNYSGFYTLLLEKDDVLMSVASVRIHGVEVAEMPLIATCNKYRRQGMCRRLMNSIEEMLRTLKVEKLVISALPSLVETWTARFGFEPMEDKERNSLIDINLMVFPGTVWLKKPIYRNQETDQQGHASPSIKQEPNETAVCPEGEPAVESWKQSDGSSSTEIRLSDCINEQVEHEHEGVLQSHFLNLSYEEPASTVEGHRHEMVCNIESVVLSDERILSSIELSEKAHMLQDSAH</sequence>
<protein>
    <submittedName>
        <fullName evidence="1">Uncharacterized protein</fullName>
    </submittedName>
</protein>
<dbReference type="Proteomes" id="UP000828048">
    <property type="component" value="Chromosome 1"/>
</dbReference>
<keyword evidence="2" id="KW-1185">Reference proteome</keyword>
<proteinExistence type="predicted"/>
<accession>A0ACB7XPV0</accession>
<reference evidence="1 2" key="1">
    <citation type="journal article" date="2021" name="Hortic Res">
        <title>High-quality reference genome and annotation aids understanding of berry development for evergreen blueberry (Vaccinium darrowii).</title>
        <authorList>
            <person name="Yu J."/>
            <person name="Hulse-Kemp A.M."/>
            <person name="Babiker E."/>
            <person name="Staton M."/>
        </authorList>
    </citation>
    <scope>NUCLEOTIDE SEQUENCE [LARGE SCALE GENOMIC DNA]</scope>
    <source>
        <strain evidence="2">cv. NJ 8807/NJ 8810</strain>
        <tissue evidence="1">Young leaf</tissue>
    </source>
</reference>
<comment type="caution">
    <text evidence="1">The sequence shown here is derived from an EMBL/GenBank/DDBJ whole genome shotgun (WGS) entry which is preliminary data.</text>
</comment>
<gene>
    <name evidence="1" type="ORF">Vadar_011022</name>
</gene>
<evidence type="ECO:0000313" key="1">
    <source>
        <dbReference type="EMBL" id="KAH7842954.1"/>
    </source>
</evidence>
<name>A0ACB7XPV0_9ERIC</name>